<dbReference type="Proteomes" id="UP000001745">
    <property type="component" value="Unassembled WGS sequence"/>
</dbReference>
<dbReference type="GeneID" id="8107177"/>
<feature type="compositionally biased region" description="Low complexity" evidence="1">
    <location>
        <begin position="231"/>
        <end position="244"/>
    </location>
</feature>
<dbReference type="EMBL" id="EQ962661">
    <property type="protein sequence ID" value="EED11766.1"/>
    <property type="molecule type" value="Genomic_DNA"/>
</dbReference>
<dbReference type="RefSeq" id="XP_002488522.1">
    <property type="nucleotide sequence ID" value="XM_002488477.1"/>
</dbReference>
<dbReference type="InParanoid" id="B8MV50"/>
<protein>
    <submittedName>
        <fullName evidence="2">Uncharacterized protein</fullName>
    </submittedName>
</protein>
<name>B8MV50_TALSN</name>
<feature type="compositionally biased region" description="Acidic residues" evidence="1">
    <location>
        <begin position="220"/>
        <end position="230"/>
    </location>
</feature>
<dbReference type="HOGENOM" id="CLU_1111967_0_0_1"/>
<reference evidence="3" key="1">
    <citation type="journal article" date="2015" name="Genome Announc.">
        <title>Genome sequence of the AIDS-associated pathogen Penicillium marneffei (ATCC18224) and its near taxonomic relative Talaromyces stipitatus (ATCC10500).</title>
        <authorList>
            <person name="Nierman W.C."/>
            <person name="Fedorova-Abrams N.D."/>
            <person name="Andrianopoulos A."/>
        </authorList>
    </citation>
    <scope>NUCLEOTIDE SEQUENCE [LARGE SCALE GENOMIC DNA]</scope>
    <source>
        <strain evidence="3">ATCC 10500 / CBS 375.48 / QM 6759 / NRRL 1006</strain>
    </source>
</reference>
<sequence>MVSSDHGRAVQSASQPKYQVSFPPSVCRGDCLFAAPKLKVLASDIFIAAFTVKLKAIVNIRLGGYYLIGYRRLIRYSLFFSTAGHAGGYDSPNCADIRAIHRIFNNTEKDETIRFIPLAIVQAAAYISDPNRGRSVRQYLDEFQKSDRKKFCLLDHEEGQFRRDWEAKNSVLITWQISFYSIRQSRRSAANLLSLMSFFDRQGIPETRLRDRGRQTNGELNDDDDADDSESQSSTQISSKMTSSHCKGTP</sequence>
<accession>B8MV50</accession>
<evidence type="ECO:0000313" key="2">
    <source>
        <dbReference type="EMBL" id="EED11766.1"/>
    </source>
</evidence>
<dbReference type="VEuPathDB" id="FungiDB:TSTA_109450"/>
<evidence type="ECO:0000313" key="3">
    <source>
        <dbReference type="Proteomes" id="UP000001745"/>
    </source>
</evidence>
<dbReference type="STRING" id="441959.B8MV50"/>
<proteinExistence type="predicted"/>
<feature type="region of interest" description="Disordered" evidence="1">
    <location>
        <begin position="206"/>
        <end position="250"/>
    </location>
</feature>
<keyword evidence="3" id="KW-1185">Reference proteome</keyword>
<dbReference type="PhylomeDB" id="B8MV50"/>
<evidence type="ECO:0000256" key="1">
    <source>
        <dbReference type="SAM" id="MobiDB-lite"/>
    </source>
</evidence>
<gene>
    <name evidence="2" type="ORF">TSTA_109450</name>
</gene>
<organism evidence="2 3">
    <name type="scientific">Talaromyces stipitatus (strain ATCC 10500 / CBS 375.48 / QM 6759 / NRRL 1006)</name>
    <name type="common">Penicillium stipitatum</name>
    <dbReference type="NCBI Taxonomy" id="441959"/>
    <lineage>
        <taxon>Eukaryota</taxon>
        <taxon>Fungi</taxon>
        <taxon>Dikarya</taxon>
        <taxon>Ascomycota</taxon>
        <taxon>Pezizomycotina</taxon>
        <taxon>Eurotiomycetes</taxon>
        <taxon>Eurotiomycetidae</taxon>
        <taxon>Eurotiales</taxon>
        <taxon>Trichocomaceae</taxon>
        <taxon>Talaromyces</taxon>
        <taxon>Talaromyces sect. Talaromyces</taxon>
    </lineage>
</organism>
<dbReference type="OrthoDB" id="4365526at2759"/>
<dbReference type="AlphaFoldDB" id="B8MV50"/>
<dbReference type="eggNOG" id="KOG1840">
    <property type="taxonomic scope" value="Eukaryota"/>
</dbReference>